<name>A0A3G5A1W4_9VIRU</name>
<proteinExistence type="predicted"/>
<protein>
    <submittedName>
        <fullName evidence="1">Uncharacterized protein</fullName>
    </submittedName>
</protein>
<sequence>MTTPSLKFELGLEFKDLLYLDANPIMNSVTTLCINCGTSHYLQDHKLFLGSGITDDLTQYEFVKNIKHLIIYSDVREFVTVLDYFVNLQMIETYFPITKNMKFSDALMRIYVIYNFSLVDIEFPSRLYKLKLCSHYNHSLVGVKFPPELKVLELGNVDSLLDVILPERLEKIILSSNIKTLDMINDILFPPSLTTIDLSHIRPTTITTIPSNFTSIKLTLCQIQELSFQKLFKNL</sequence>
<evidence type="ECO:0000313" key="1">
    <source>
        <dbReference type="EMBL" id="AYV80181.1"/>
    </source>
</evidence>
<organism evidence="1">
    <name type="scientific">Gaeavirus sp</name>
    <dbReference type="NCBI Taxonomy" id="2487767"/>
    <lineage>
        <taxon>Viruses</taxon>
        <taxon>Varidnaviria</taxon>
        <taxon>Bamfordvirae</taxon>
        <taxon>Nucleocytoviricota</taxon>
        <taxon>Megaviricetes</taxon>
        <taxon>Imitervirales</taxon>
        <taxon>Mimiviridae</taxon>
        <taxon>Klosneuvirinae</taxon>
    </lineage>
</organism>
<dbReference type="EMBL" id="MK072212">
    <property type="protein sequence ID" value="AYV80181.1"/>
    <property type="molecule type" value="Genomic_DNA"/>
</dbReference>
<gene>
    <name evidence="1" type="ORF">Gaeavirus14_11</name>
</gene>
<accession>A0A3G5A1W4</accession>
<reference evidence="1" key="1">
    <citation type="submission" date="2018-10" db="EMBL/GenBank/DDBJ databases">
        <title>Hidden diversity of soil giant viruses.</title>
        <authorList>
            <person name="Schulz F."/>
            <person name="Alteio L."/>
            <person name="Goudeau D."/>
            <person name="Ryan E.M."/>
            <person name="Malmstrom R.R."/>
            <person name="Blanchard J."/>
            <person name="Woyke T."/>
        </authorList>
    </citation>
    <scope>NUCLEOTIDE SEQUENCE</scope>
    <source>
        <strain evidence="1">GAV1</strain>
    </source>
</reference>